<keyword evidence="1" id="KW-0812">Transmembrane</keyword>
<dbReference type="InterPro" id="IPR010262">
    <property type="entry name" value="Arylsulfotransferase_bact"/>
</dbReference>
<dbReference type="STRING" id="553466.SAMN04487950_3043"/>
<dbReference type="AlphaFoldDB" id="A0A1I4G7B3"/>
<dbReference type="GO" id="GO:0004062">
    <property type="term" value="F:aryl sulfotransferase activity"/>
    <property type="evidence" value="ECO:0007669"/>
    <property type="project" value="InterPro"/>
</dbReference>
<keyword evidence="1" id="KW-0472">Membrane</keyword>
<evidence type="ECO:0000313" key="3">
    <source>
        <dbReference type="Proteomes" id="UP000199607"/>
    </source>
</evidence>
<dbReference type="Gene3D" id="2.120.10.30">
    <property type="entry name" value="TolB, C-terminal domain"/>
    <property type="match status" value="1"/>
</dbReference>
<dbReference type="SUPFAM" id="SSF101898">
    <property type="entry name" value="NHL repeat"/>
    <property type="match status" value="1"/>
</dbReference>
<dbReference type="EMBL" id="FOTC01000003">
    <property type="protein sequence ID" value="SFL24986.1"/>
    <property type="molecule type" value="Genomic_DNA"/>
</dbReference>
<feature type="transmembrane region" description="Helical" evidence="1">
    <location>
        <begin position="425"/>
        <end position="447"/>
    </location>
</feature>
<dbReference type="Pfam" id="PF05935">
    <property type="entry name" value="Arylsulfotrans"/>
    <property type="match status" value="1"/>
</dbReference>
<proteinExistence type="predicted"/>
<dbReference type="PANTHER" id="PTHR35340:SF5">
    <property type="entry name" value="ASST-DOMAIN-CONTAINING PROTEIN"/>
    <property type="match status" value="1"/>
</dbReference>
<reference evidence="3" key="1">
    <citation type="submission" date="2016-10" db="EMBL/GenBank/DDBJ databases">
        <authorList>
            <person name="Varghese N."/>
            <person name="Submissions S."/>
        </authorList>
    </citation>
    <scope>NUCLEOTIDE SEQUENCE [LARGE SCALE GENOMIC DNA]</scope>
    <source>
        <strain evidence="3">CGMCC 1.7738</strain>
    </source>
</reference>
<evidence type="ECO:0000313" key="2">
    <source>
        <dbReference type="EMBL" id="SFL24986.1"/>
    </source>
</evidence>
<dbReference type="Proteomes" id="UP000199607">
    <property type="component" value="Unassembled WGS sequence"/>
</dbReference>
<organism evidence="2 3">
    <name type="scientific">Halogranum rubrum</name>
    <dbReference type="NCBI Taxonomy" id="553466"/>
    <lineage>
        <taxon>Archaea</taxon>
        <taxon>Methanobacteriati</taxon>
        <taxon>Methanobacteriota</taxon>
        <taxon>Stenosarchaea group</taxon>
        <taxon>Halobacteria</taxon>
        <taxon>Halobacteriales</taxon>
        <taxon>Haloferacaceae</taxon>
    </lineage>
</organism>
<evidence type="ECO:0000256" key="1">
    <source>
        <dbReference type="SAM" id="Phobius"/>
    </source>
</evidence>
<keyword evidence="2" id="KW-0808">Transferase</keyword>
<dbReference type="PANTHER" id="PTHR35340">
    <property type="entry name" value="PQQ ENZYME REPEAT PROTEIN-RELATED"/>
    <property type="match status" value="1"/>
</dbReference>
<dbReference type="InterPro" id="IPR011042">
    <property type="entry name" value="6-blade_b-propeller_TolB-like"/>
</dbReference>
<sequence>MNDALPSRRWLVRGAVILVILSLLAPAGIAAVTGTSDRADLARGTVTEPANGTTVVGIQGFHFQDQGAKKKPARLVAAGPEAETKWVHNGIEDDVSWFYDVDPLDNGNLLVVSTKPAHTLVYELDPDTQEAVWTETLDTDDTHDVDMLDNGNLVVADMRNWENGTPEDRIFVYNRSTDEITWEWKFKNHYPESTDGGYHEDWTHVNDVDVIDEHRLLLSPRNFDQAVILNRTSGEIEDRLGSDGDHDTMFEQHNPDYLESENGTPTILVADSENDRIVEYAKENGNWTLTWELGGSGQLNWPRDADRLPNGNTLVTDSLNHRVIEVTPQGEIVWEYYATWGPYDAERVAHGGSSNGPTIADMNARGSYDITGSAGLQPGTGDGKTFAATLESTFAGTPLADLASEAASTWSHVTPWIRPAWMTGWQFFFTTVAALILVGWGVAELVFQRRRLVGRVRALGSSR</sequence>
<dbReference type="RefSeq" id="WP_245756902.1">
    <property type="nucleotide sequence ID" value="NZ_FOTC01000003.1"/>
</dbReference>
<gene>
    <name evidence="2" type="ORF">SAMN04487950_3043</name>
</gene>
<name>A0A1I4G7B3_9EURY</name>
<accession>A0A1I4G7B3</accession>
<dbReference type="InterPro" id="IPR053143">
    <property type="entry name" value="Arylsulfate_ST"/>
</dbReference>
<keyword evidence="1" id="KW-1133">Transmembrane helix</keyword>
<keyword evidence="3" id="KW-1185">Reference proteome</keyword>
<protein>
    <submittedName>
        <fullName evidence="2">Arylsulfotransferase (ASST)</fullName>
    </submittedName>
</protein>